<dbReference type="EMBL" id="JACEFO010000186">
    <property type="protein sequence ID" value="KAF8779156.1"/>
    <property type="molecule type" value="Genomic_DNA"/>
</dbReference>
<reference evidence="1" key="1">
    <citation type="submission" date="2020-07" db="EMBL/GenBank/DDBJ databases">
        <title>Genome sequence and genetic diversity analysis of an under-domesticated orphan crop, white fonio (Digitaria exilis).</title>
        <authorList>
            <person name="Bennetzen J.L."/>
            <person name="Chen S."/>
            <person name="Ma X."/>
            <person name="Wang X."/>
            <person name="Yssel A.E.J."/>
            <person name="Chaluvadi S.R."/>
            <person name="Johnson M."/>
            <person name="Gangashetty P."/>
            <person name="Hamidou F."/>
            <person name="Sanogo M.D."/>
            <person name="Zwaenepoel A."/>
            <person name="Wallace J."/>
            <person name="Van De Peer Y."/>
            <person name="Van Deynze A."/>
        </authorList>
    </citation>
    <scope>NUCLEOTIDE SEQUENCE</scope>
    <source>
        <tissue evidence="1">Leaves</tissue>
    </source>
</reference>
<evidence type="ECO:0008006" key="3">
    <source>
        <dbReference type="Google" id="ProtNLM"/>
    </source>
</evidence>
<comment type="caution">
    <text evidence="1">The sequence shown here is derived from an EMBL/GenBank/DDBJ whole genome shotgun (WGS) entry which is preliminary data.</text>
</comment>
<keyword evidence="2" id="KW-1185">Reference proteome</keyword>
<evidence type="ECO:0000313" key="2">
    <source>
        <dbReference type="Proteomes" id="UP000636709"/>
    </source>
</evidence>
<protein>
    <recommendedName>
        <fullName evidence="3">Protein FAR1-RELATED SEQUENCE</fullName>
    </recommendedName>
</protein>
<dbReference type="Proteomes" id="UP000636709">
    <property type="component" value="Unassembled WGS sequence"/>
</dbReference>
<proteinExistence type="predicted"/>
<sequence>MTSTHRRESANFMLKNIVSPNCLVHQFVQQYLMLQYIRDEEENHQERKNKLVRMLFGGIE</sequence>
<evidence type="ECO:0000313" key="1">
    <source>
        <dbReference type="EMBL" id="KAF8779156.1"/>
    </source>
</evidence>
<accession>A0A835KTJ6</accession>
<organism evidence="1 2">
    <name type="scientific">Digitaria exilis</name>
    <dbReference type="NCBI Taxonomy" id="1010633"/>
    <lineage>
        <taxon>Eukaryota</taxon>
        <taxon>Viridiplantae</taxon>
        <taxon>Streptophyta</taxon>
        <taxon>Embryophyta</taxon>
        <taxon>Tracheophyta</taxon>
        <taxon>Spermatophyta</taxon>
        <taxon>Magnoliopsida</taxon>
        <taxon>Liliopsida</taxon>
        <taxon>Poales</taxon>
        <taxon>Poaceae</taxon>
        <taxon>PACMAD clade</taxon>
        <taxon>Panicoideae</taxon>
        <taxon>Panicodae</taxon>
        <taxon>Paniceae</taxon>
        <taxon>Anthephorinae</taxon>
        <taxon>Digitaria</taxon>
    </lineage>
</organism>
<dbReference type="AlphaFoldDB" id="A0A835KTJ6"/>
<name>A0A835KTJ6_9POAL</name>
<gene>
    <name evidence="1" type="ORF">HU200_002831</name>
</gene>